<evidence type="ECO:0000256" key="2">
    <source>
        <dbReference type="ARBA" id="ARBA00023242"/>
    </source>
</evidence>
<dbReference type="OrthoDB" id="205166at2759"/>
<keyword evidence="2" id="KW-0539">Nucleus</keyword>
<dbReference type="Proteomes" id="UP000271098">
    <property type="component" value="Unassembled WGS sequence"/>
</dbReference>
<reference evidence="4 5" key="2">
    <citation type="submission" date="2018-11" db="EMBL/GenBank/DDBJ databases">
        <authorList>
            <consortium name="Pathogen Informatics"/>
        </authorList>
    </citation>
    <scope>NUCLEOTIDE SEQUENCE [LARGE SCALE GENOMIC DNA]</scope>
</reference>
<dbReference type="InterPro" id="IPR008501">
    <property type="entry name" value="THOC7/Mft1"/>
</dbReference>
<gene>
    <name evidence="4" type="ORF">GPUH_LOCUS15638</name>
</gene>
<name>A0A183E3U7_9BILA</name>
<dbReference type="EMBL" id="UYRT01082713">
    <property type="protein sequence ID" value="VDN26375.1"/>
    <property type="molecule type" value="Genomic_DNA"/>
</dbReference>
<keyword evidence="3" id="KW-0175">Coiled coil</keyword>
<evidence type="ECO:0000313" key="5">
    <source>
        <dbReference type="Proteomes" id="UP000271098"/>
    </source>
</evidence>
<evidence type="ECO:0000256" key="1">
    <source>
        <dbReference type="ARBA" id="ARBA00004123"/>
    </source>
</evidence>
<sequence>MNEECIIRKLIADGDGGGDDRRFFTLLPLLLKVAKDPENSQSVIPRIMKILDAAETALRKQVLISEMNEKQIEEYTLLTKQIEQEIVRANEKMSAAKKELSVAKGIRKNKEEYELLANMIEKVPSRSQTNKYIFSRSEFSFSLAPLYLF</sequence>
<evidence type="ECO:0000256" key="3">
    <source>
        <dbReference type="SAM" id="Coils"/>
    </source>
</evidence>
<evidence type="ECO:0000313" key="4">
    <source>
        <dbReference type="EMBL" id="VDN26375.1"/>
    </source>
</evidence>
<dbReference type="AlphaFoldDB" id="A0A183E3U7"/>
<dbReference type="WBParaSite" id="GPUH_0001566001-mRNA-1">
    <property type="protein sequence ID" value="GPUH_0001566001-mRNA-1"/>
    <property type="gene ID" value="GPUH_0001566001"/>
</dbReference>
<feature type="coiled-coil region" evidence="3">
    <location>
        <begin position="72"/>
        <end position="99"/>
    </location>
</feature>
<dbReference type="Pfam" id="PF05615">
    <property type="entry name" value="THOC7"/>
    <property type="match status" value="1"/>
</dbReference>
<protein>
    <submittedName>
        <fullName evidence="6">IFT81_CH domain-containing protein</fullName>
    </submittedName>
</protein>
<keyword evidence="5" id="KW-1185">Reference proteome</keyword>
<comment type="subcellular location">
    <subcellularLocation>
        <location evidence="1">Nucleus</location>
    </subcellularLocation>
</comment>
<accession>A0A183E3U7</accession>
<proteinExistence type="predicted"/>
<reference evidence="6" key="1">
    <citation type="submission" date="2016-06" db="UniProtKB">
        <authorList>
            <consortium name="WormBaseParasite"/>
        </authorList>
    </citation>
    <scope>IDENTIFICATION</scope>
</reference>
<dbReference type="GO" id="GO:0006397">
    <property type="term" value="P:mRNA processing"/>
    <property type="evidence" value="ECO:0007669"/>
    <property type="project" value="InterPro"/>
</dbReference>
<dbReference type="GO" id="GO:0000445">
    <property type="term" value="C:THO complex part of transcription export complex"/>
    <property type="evidence" value="ECO:0007669"/>
    <property type="project" value="InterPro"/>
</dbReference>
<evidence type="ECO:0000313" key="6">
    <source>
        <dbReference type="WBParaSite" id="GPUH_0001566001-mRNA-1"/>
    </source>
</evidence>
<organism evidence="6">
    <name type="scientific">Gongylonema pulchrum</name>
    <dbReference type="NCBI Taxonomy" id="637853"/>
    <lineage>
        <taxon>Eukaryota</taxon>
        <taxon>Metazoa</taxon>
        <taxon>Ecdysozoa</taxon>
        <taxon>Nematoda</taxon>
        <taxon>Chromadorea</taxon>
        <taxon>Rhabditida</taxon>
        <taxon>Spirurina</taxon>
        <taxon>Spiruromorpha</taxon>
        <taxon>Spiruroidea</taxon>
        <taxon>Gongylonematidae</taxon>
        <taxon>Gongylonema</taxon>
    </lineage>
</organism>